<protein>
    <submittedName>
        <fullName evidence="1">Multidrug resistance-associated ABC transporter</fullName>
    </submittedName>
</protein>
<name>A0ACB8TVT2_9APHY</name>
<dbReference type="EMBL" id="MU274927">
    <property type="protein sequence ID" value="KAI0085949.1"/>
    <property type="molecule type" value="Genomic_DNA"/>
</dbReference>
<keyword evidence="2" id="KW-1185">Reference proteome</keyword>
<gene>
    <name evidence="1" type="ORF">BDY19DRAFT_1043083</name>
</gene>
<evidence type="ECO:0000313" key="1">
    <source>
        <dbReference type="EMBL" id="KAI0085949.1"/>
    </source>
</evidence>
<organism evidence="1 2">
    <name type="scientific">Irpex rosettiformis</name>
    <dbReference type="NCBI Taxonomy" id="378272"/>
    <lineage>
        <taxon>Eukaryota</taxon>
        <taxon>Fungi</taxon>
        <taxon>Dikarya</taxon>
        <taxon>Basidiomycota</taxon>
        <taxon>Agaricomycotina</taxon>
        <taxon>Agaricomycetes</taxon>
        <taxon>Polyporales</taxon>
        <taxon>Irpicaceae</taxon>
        <taxon>Irpex</taxon>
    </lineage>
</organism>
<reference evidence="1" key="1">
    <citation type="journal article" date="2021" name="Environ. Microbiol.">
        <title>Gene family expansions and transcriptome signatures uncover fungal adaptations to wood decay.</title>
        <authorList>
            <person name="Hage H."/>
            <person name="Miyauchi S."/>
            <person name="Viragh M."/>
            <person name="Drula E."/>
            <person name="Min B."/>
            <person name="Chaduli D."/>
            <person name="Navarro D."/>
            <person name="Favel A."/>
            <person name="Norest M."/>
            <person name="Lesage-Meessen L."/>
            <person name="Balint B."/>
            <person name="Merenyi Z."/>
            <person name="de Eugenio L."/>
            <person name="Morin E."/>
            <person name="Martinez A.T."/>
            <person name="Baldrian P."/>
            <person name="Stursova M."/>
            <person name="Martinez M.J."/>
            <person name="Novotny C."/>
            <person name="Magnuson J.K."/>
            <person name="Spatafora J.W."/>
            <person name="Maurice S."/>
            <person name="Pangilinan J."/>
            <person name="Andreopoulos W."/>
            <person name="LaButti K."/>
            <person name="Hundley H."/>
            <person name="Na H."/>
            <person name="Kuo A."/>
            <person name="Barry K."/>
            <person name="Lipzen A."/>
            <person name="Henrissat B."/>
            <person name="Riley R."/>
            <person name="Ahrendt S."/>
            <person name="Nagy L.G."/>
            <person name="Grigoriev I.V."/>
            <person name="Martin F."/>
            <person name="Rosso M.N."/>
        </authorList>
    </citation>
    <scope>NUCLEOTIDE SEQUENCE</scope>
    <source>
        <strain evidence="1">CBS 384.51</strain>
    </source>
</reference>
<evidence type="ECO:0000313" key="2">
    <source>
        <dbReference type="Proteomes" id="UP001055072"/>
    </source>
</evidence>
<dbReference type="Proteomes" id="UP001055072">
    <property type="component" value="Unassembled WGS sequence"/>
</dbReference>
<proteinExistence type="predicted"/>
<sequence>MFPQAVASLKKLVHPPAAPPSFADGGNIPEDNAPFLSRLIFQWLSPFLKVGFSRPLQQDDLWALPDKRLTASLTDSVERSFYARCSPHKRLRANHHHQVSDICGKDEGDPKLLSDFSTVSDIGLRQSKKISPPRYDASLLKALYHIFVWRIWGTGLLKLGSDTLKTTTPLLNKVMLRWLSETYHYHKDPSGTGLIAPRGVGYGIGLAFALFAMQEVASITTNHFILITMTTGLSVRTGVIGAIFRKALRLSGRSRLDHSVGQIVTMISTDATRLDRSTAFSHNLWAAPLQITIGIGLLVGNLGYSALVGLGILSLGLPVQMALIRVMFRQRKKGVDITDQRVRLITEVLQAIRLLKYYVWETIYAYRIESLRERELDTIRRVAFARAALVAVVSMIPILAAILSFVTYALSGRQLDVATIFSSLQLFNIIKQPLDLFPNVFASATDAVVALQRISDFLQAEELGDSYVIDKTSKFAIDIEGDFVWDSASSSNPDNASVENELSSISGDEKHKSDGEPCSEQHTEPFALYGLDIKITQGTFVAVVGNVGSGKSSLLSAILGEMRRITGKSVLSSDVAYVKQSPWIMNATLRDNIIFGRDENEEKFRAVVRACCLDKDLTMLPNADYTEIGERGINLSGGQRARVSLARAAYSNAGIVLLDDVLSAVDAYVGNAILHNCLLSGPLAGRTRVLVTHALHVLPKADYIYGLATKSALFSRLLAEYGARDNPEDAVNATHRHEPIVENVEVTKKSDIGLMQAEERVTGSVATRMYARYLHYAGGIFWGPMICALLLLAQGAQVATNIFLGLWTSQRISGFSSGQYMETYAGLGMATSIFLFTLSFSISITCLKASSALFKAALNAVIRSPVSFFDTTPLGRVISRLSRDQDTLDTEVAMTLNQMMQTLMIVLGTVFLVFYTFPYLGIIFVPLALLYYTAATYYRRSSVETKRLDSLMRSVRYAAYSETLTGLSTVRAYGMQNHFITRSETGFDLENRAYYMTISIQRWLGVRLDFLGNTLILGIALFGVGFRNTVDPSKIGVILSYTLTITQVFSELVSTYAQNEQNFNSVERVLHYTTLPSEGQAIISSDTPNSWPEHSEIHFQDVELAYRKDLPLVLKRVTFKIAPGEKVAIVGRTGAGKSSLLQALFRIVDISTGSITIDGHNTATIGLHTLRSRMALVPQDSTLLHGTLRNNLDPQGNLTDAELISTLQRAWLLPGNGAQVDPTVEAKFTLDALVYDEGSNYSAGEKQLLALCRALGKRSRIIVLDEATSSVDVETDAKIQKTIHSEFASSTLLCIAHRLHTIVNYDRVLVMDAGKVAEFDTPLVLFDQEQSILRSLCNEAGLRREDILRIRAETTA</sequence>
<comment type="caution">
    <text evidence="1">The sequence shown here is derived from an EMBL/GenBank/DDBJ whole genome shotgun (WGS) entry which is preliminary data.</text>
</comment>
<accession>A0ACB8TVT2</accession>